<accession>A0A6N7ISB7</accession>
<comment type="caution">
    <text evidence="2">The sequence shown here is derived from an EMBL/GenBank/DDBJ whole genome shotgun (WGS) entry which is preliminary data.</text>
</comment>
<name>A0A6N7ISB7_9FIRM</name>
<dbReference type="InterPro" id="IPR020256">
    <property type="entry name" value="Spore_coat_CotJA"/>
</dbReference>
<reference evidence="2 3" key="1">
    <citation type="submission" date="2019-10" db="EMBL/GenBank/DDBJ databases">
        <title>Comparative genomics of sulfur disproportionating microorganisms.</title>
        <authorList>
            <person name="Ward L.M."/>
            <person name="Bertran E."/>
            <person name="Johnston D."/>
        </authorList>
    </citation>
    <scope>NUCLEOTIDE SEQUENCE [LARGE SCALE GENOMIC DNA]</scope>
    <source>
        <strain evidence="2 3">DSM 14055</strain>
    </source>
</reference>
<sequence>MSNHEQTPPQEQKVTTAQAPPAAHTTSFYPPVRLAQAYVPLQRYGKTYSPAEALEKGTIFPELYRPYPY</sequence>
<gene>
    <name evidence="2" type="ORF">GFC01_11975</name>
</gene>
<dbReference type="Pfam" id="PF11007">
    <property type="entry name" value="CotJA"/>
    <property type="match status" value="1"/>
</dbReference>
<feature type="region of interest" description="Disordered" evidence="1">
    <location>
        <begin position="1"/>
        <end position="27"/>
    </location>
</feature>
<protein>
    <submittedName>
        <fullName evidence="2">Spore coat associated protein CotJA</fullName>
    </submittedName>
</protein>
<organism evidence="2 3">
    <name type="scientific">Desulfofundulus thermobenzoicus</name>
    <dbReference type="NCBI Taxonomy" id="29376"/>
    <lineage>
        <taxon>Bacteria</taxon>
        <taxon>Bacillati</taxon>
        <taxon>Bacillota</taxon>
        <taxon>Clostridia</taxon>
        <taxon>Eubacteriales</taxon>
        <taxon>Peptococcaceae</taxon>
        <taxon>Desulfofundulus</taxon>
    </lineage>
</organism>
<evidence type="ECO:0000313" key="3">
    <source>
        <dbReference type="Proteomes" id="UP000441717"/>
    </source>
</evidence>
<dbReference type="EMBL" id="WHYR01000034">
    <property type="protein sequence ID" value="MQL52964.1"/>
    <property type="molecule type" value="Genomic_DNA"/>
</dbReference>
<dbReference type="Proteomes" id="UP000441717">
    <property type="component" value="Unassembled WGS sequence"/>
</dbReference>
<feature type="compositionally biased region" description="Low complexity" evidence="1">
    <location>
        <begin position="15"/>
        <end position="26"/>
    </location>
</feature>
<feature type="compositionally biased region" description="Polar residues" evidence="1">
    <location>
        <begin position="1"/>
        <end position="14"/>
    </location>
</feature>
<evidence type="ECO:0000256" key="1">
    <source>
        <dbReference type="SAM" id="MobiDB-lite"/>
    </source>
</evidence>
<evidence type="ECO:0000313" key="2">
    <source>
        <dbReference type="EMBL" id="MQL52964.1"/>
    </source>
</evidence>
<dbReference type="RefSeq" id="WP_152947390.1">
    <property type="nucleotide sequence ID" value="NZ_WHYR01000034.1"/>
</dbReference>
<proteinExistence type="predicted"/>
<dbReference type="OrthoDB" id="9800571at2"/>
<dbReference type="AlphaFoldDB" id="A0A6N7ISB7"/>
<keyword evidence="3" id="KW-1185">Reference proteome</keyword>